<organism evidence="14 15">
    <name type="scientific">Carboxydocella sporoproducens DSM 16521</name>
    <dbReference type="NCBI Taxonomy" id="1121270"/>
    <lineage>
        <taxon>Bacteria</taxon>
        <taxon>Bacillati</taxon>
        <taxon>Bacillota</taxon>
        <taxon>Clostridia</taxon>
        <taxon>Eubacteriales</taxon>
        <taxon>Clostridiales Family XVI. Incertae Sedis</taxon>
        <taxon>Carboxydocella</taxon>
    </lineage>
</organism>
<evidence type="ECO:0000256" key="5">
    <source>
        <dbReference type="ARBA" id="ARBA00012402"/>
    </source>
</evidence>
<dbReference type="EMBL" id="FUXM01000017">
    <property type="protein sequence ID" value="SKA00369.1"/>
    <property type="molecule type" value="Genomic_DNA"/>
</dbReference>
<evidence type="ECO:0000256" key="4">
    <source>
        <dbReference type="ARBA" id="ARBA00008310"/>
    </source>
</evidence>
<comment type="similarity">
    <text evidence="4 12">Belongs to the protoporphyrinogen/coproporphyrinogen oxidase family. Coproporphyrinogen III oxidase subfamily.</text>
</comment>
<dbReference type="InterPro" id="IPR004572">
    <property type="entry name" value="Protoporphyrinogen_oxidase"/>
</dbReference>
<dbReference type="GO" id="GO:0006783">
    <property type="term" value="P:heme biosynthetic process"/>
    <property type="evidence" value="ECO:0007669"/>
    <property type="project" value="UniProtKB-UniRule"/>
</dbReference>
<comment type="catalytic activity">
    <reaction evidence="1">
        <text>coproporphyrinogen III + 3 O2 = coproporphyrin III + 3 H2O2</text>
        <dbReference type="Rhea" id="RHEA:43436"/>
        <dbReference type="ChEBI" id="CHEBI:15379"/>
        <dbReference type="ChEBI" id="CHEBI:16240"/>
        <dbReference type="ChEBI" id="CHEBI:57309"/>
        <dbReference type="ChEBI" id="CHEBI:131725"/>
        <dbReference type="EC" id="1.3.3.15"/>
    </reaction>
    <physiologicalReaction direction="left-to-right" evidence="1">
        <dbReference type="Rhea" id="RHEA:43437"/>
    </physiologicalReaction>
</comment>
<dbReference type="PANTHER" id="PTHR42923:SF3">
    <property type="entry name" value="PROTOPORPHYRINOGEN OXIDASE"/>
    <property type="match status" value="1"/>
</dbReference>
<dbReference type="OrthoDB" id="9805195at2"/>
<dbReference type="RefSeq" id="WP_078665646.1">
    <property type="nucleotide sequence ID" value="NZ_FUXM01000017.1"/>
</dbReference>
<evidence type="ECO:0000313" key="14">
    <source>
        <dbReference type="EMBL" id="SKA00369.1"/>
    </source>
</evidence>
<dbReference type="NCBIfam" id="TIGR00562">
    <property type="entry name" value="proto_IX_ox"/>
    <property type="match status" value="1"/>
</dbReference>
<evidence type="ECO:0000256" key="6">
    <source>
        <dbReference type="ARBA" id="ARBA00019046"/>
    </source>
</evidence>
<keyword evidence="10 12" id="KW-0560">Oxidoreductase</keyword>
<evidence type="ECO:0000259" key="13">
    <source>
        <dbReference type="Pfam" id="PF01593"/>
    </source>
</evidence>
<dbReference type="Gene3D" id="3.50.50.60">
    <property type="entry name" value="FAD/NAD(P)-binding domain"/>
    <property type="match status" value="1"/>
</dbReference>
<evidence type="ECO:0000313" key="15">
    <source>
        <dbReference type="Proteomes" id="UP000189933"/>
    </source>
</evidence>
<dbReference type="Pfam" id="PF01593">
    <property type="entry name" value="Amino_oxidase"/>
    <property type="match status" value="1"/>
</dbReference>
<reference evidence="15" key="1">
    <citation type="submission" date="2017-02" db="EMBL/GenBank/DDBJ databases">
        <authorList>
            <person name="Varghese N."/>
            <person name="Submissions S."/>
        </authorList>
    </citation>
    <scope>NUCLEOTIDE SEQUENCE [LARGE SCALE GENOMIC DNA]</scope>
    <source>
        <strain evidence="15">DSM 16521</strain>
    </source>
</reference>
<gene>
    <name evidence="14" type="ORF">SAMN02745885_01589</name>
</gene>
<evidence type="ECO:0000256" key="12">
    <source>
        <dbReference type="RuleBase" id="RU364052"/>
    </source>
</evidence>
<keyword evidence="12" id="KW-0963">Cytoplasm</keyword>
<sequence>MKKVVIIGGGITGLAAAYTLGKKGQGQVDYLLIEREQRLGGKIATDKVDGFVIEGGPDCFLSEKPQVAQLSAELGIEEQLLPSHEASKGTYVFSGGRLHKLPEGLMLMVPTKIVPFALSSLISWPGKIRMGMDLFIPPRQSDEDESLASFVTRRLGREALEKIAEPLIGGIHAGDPEKMSLKASFPRFLDMEKKYGSLIKAMLAARRHKAPVQYLANGKIEKTYFMSFKEGMGQLVEAVASKLDPAKIWLGQEVKGIKRQADGKYLVELAGKEPVIADAIILATPANAAAELTAELDREISQLLQGIPFVSSATVSLAYRKGDVKQDLNSFGFVIPRVEGRKIMAATYSSTKWYGHRTPGEEYVLLRAFVGGPASQELVLLDDERMISMVRAELREIMGLTADPLLTRVYRWVKGMPQYVLGHLERIKALEEKTAQYPGLQIVGGSYRGVGIGNCVGEGWNAAENILKQLS</sequence>
<dbReference type="UniPathway" id="UPA00252"/>
<proteinExistence type="inferred from homology"/>
<evidence type="ECO:0000256" key="8">
    <source>
        <dbReference type="ARBA" id="ARBA00022827"/>
    </source>
</evidence>
<comment type="function">
    <text evidence="12">Involved in coproporphyrin-dependent heme b biosynthesis. Catalyzes the oxidation of coproporphyrinogen III to coproporphyrin III.</text>
</comment>
<evidence type="ECO:0000256" key="10">
    <source>
        <dbReference type="ARBA" id="ARBA00023002"/>
    </source>
</evidence>
<dbReference type="AlphaFoldDB" id="A0A1T4Q9G4"/>
<keyword evidence="15" id="KW-1185">Reference proteome</keyword>
<evidence type="ECO:0000256" key="9">
    <source>
        <dbReference type="ARBA" id="ARBA00022946"/>
    </source>
</evidence>
<dbReference type="EC" id="1.3.3.15" evidence="5 12"/>
<dbReference type="SUPFAM" id="SSF54373">
    <property type="entry name" value="FAD-linked reductases, C-terminal domain"/>
    <property type="match status" value="1"/>
</dbReference>
<dbReference type="Proteomes" id="UP000189933">
    <property type="component" value="Unassembled WGS sequence"/>
</dbReference>
<keyword evidence="9" id="KW-0809">Transit peptide</keyword>
<dbReference type="GO" id="GO:0004729">
    <property type="term" value="F:oxygen-dependent protoporphyrinogen oxidase activity"/>
    <property type="evidence" value="ECO:0007669"/>
    <property type="project" value="UniProtKB-UniRule"/>
</dbReference>
<dbReference type="GO" id="GO:0005737">
    <property type="term" value="C:cytoplasm"/>
    <property type="evidence" value="ECO:0007669"/>
    <property type="project" value="UniProtKB-SubCell"/>
</dbReference>
<dbReference type="Gene3D" id="1.10.3110.10">
    <property type="entry name" value="protoporphyrinogen ix oxidase, domain 3"/>
    <property type="match status" value="1"/>
</dbReference>
<comment type="cofactor">
    <cofactor evidence="2 12">
        <name>FAD</name>
        <dbReference type="ChEBI" id="CHEBI:57692"/>
    </cofactor>
</comment>
<evidence type="ECO:0000256" key="2">
    <source>
        <dbReference type="ARBA" id="ARBA00001974"/>
    </source>
</evidence>
<name>A0A1T4Q9G4_9FIRM</name>
<dbReference type="Gene3D" id="3.90.660.20">
    <property type="entry name" value="Protoporphyrinogen oxidase, mitochondrial, domain 2"/>
    <property type="match status" value="1"/>
</dbReference>
<dbReference type="PANTHER" id="PTHR42923">
    <property type="entry name" value="PROTOPORPHYRINOGEN OXIDASE"/>
    <property type="match status" value="1"/>
</dbReference>
<keyword evidence="11 12" id="KW-0350">Heme biosynthesis</keyword>
<dbReference type="FunFam" id="1.10.3110.10:FF:000002">
    <property type="entry name" value="Protoporphyrinogen oxidase"/>
    <property type="match status" value="1"/>
</dbReference>
<comment type="pathway">
    <text evidence="3 12">Porphyrin-containing compound metabolism; protoheme biosynthesis.</text>
</comment>
<feature type="domain" description="Amine oxidase" evidence="13">
    <location>
        <begin position="11"/>
        <end position="467"/>
    </location>
</feature>
<dbReference type="SUPFAM" id="SSF51905">
    <property type="entry name" value="FAD/NAD(P)-binding domain"/>
    <property type="match status" value="1"/>
</dbReference>
<dbReference type="InterPro" id="IPR002937">
    <property type="entry name" value="Amino_oxidase"/>
</dbReference>
<evidence type="ECO:0000256" key="11">
    <source>
        <dbReference type="ARBA" id="ARBA00023133"/>
    </source>
</evidence>
<dbReference type="InterPro" id="IPR036188">
    <property type="entry name" value="FAD/NAD-bd_sf"/>
</dbReference>
<evidence type="ECO:0000256" key="3">
    <source>
        <dbReference type="ARBA" id="ARBA00004744"/>
    </source>
</evidence>
<evidence type="ECO:0000256" key="7">
    <source>
        <dbReference type="ARBA" id="ARBA00022630"/>
    </source>
</evidence>
<keyword evidence="8 12" id="KW-0274">FAD</keyword>
<keyword evidence="7 12" id="KW-0285">Flavoprotein</keyword>
<evidence type="ECO:0000256" key="1">
    <source>
        <dbReference type="ARBA" id="ARBA00001755"/>
    </source>
</evidence>
<accession>A0A1T4Q9G4</accession>
<protein>
    <recommendedName>
        <fullName evidence="6 12">Coproporphyrinogen III oxidase</fullName>
        <ecNumber evidence="5 12">1.3.3.15</ecNumber>
    </recommendedName>
</protein>
<dbReference type="InterPro" id="IPR050464">
    <property type="entry name" value="Zeta_carotene_desat/Oxidored"/>
</dbReference>
<comment type="subcellular location">
    <subcellularLocation>
        <location evidence="12">Cytoplasm</location>
    </subcellularLocation>
</comment>